<dbReference type="EMBL" id="VDLU01000003">
    <property type="protein sequence ID" value="TNJ27939.1"/>
    <property type="molecule type" value="Genomic_DNA"/>
</dbReference>
<dbReference type="SUPFAM" id="SSF82185">
    <property type="entry name" value="Histone H3 K4-specific methyltransferase SET7/9 N-terminal domain"/>
    <property type="match status" value="1"/>
</dbReference>
<proteinExistence type="predicted"/>
<protein>
    <recommendedName>
        <fullName evidence="4">Phosphatidylinositol-4-phosphate 5-kinase</fullName>
    </recommendedName>
</protein>
<dbReference type="OrthoDB" id="437960at2759"/>
<feature type="region of interest" description="Disordered" evidence="1">
    <location>
        <begin position="176"/>
        <end position="195"/>
    </location>
</feature>
<keyword evidence="3" id="KW-1185">Reference proteome</keyword>
<evidence type="ECO:0000313" key="2">
    <source>
        <dbReference type="EMBL" id="TNJ27939.1"/>
    </source>
</evidence>
<evidence type="ECO:0008006" key="4">
    <source>
        <dbReference type="Google" id="ProtNLM"/>
    </source>
</evidence>
<dbReference type="PANTHER" id="PTHR46917:SF1">
    <property type="entry name" value="MORN REPEAT-CONTAINING PROTEIN 2"/>
    <property type="match status" value="1"/>
</dbReference>
<name>A0A4Z1T5Z3_GIAMU</name>
<accession>A0A4Z1T5Z3</accession>
<dbReference type="AlphaFoldDB" id="A0A4Z1T5Z3"/>
<reference evidence="2 3" key="1">
    <citation type="submission" date="2019-05" db="EMBL/GenBank/DDBJ databases">
        <title>The compact genome of Giardia muris reveals important steps in the evolution of intestinal protozoan parasites.</title>
        <authorList>
            <person name="Xu F."/>
            <person name="Jimenez-Gonzalez A."/>
            <person name="Einarsson E."/>
            <person name="Astvaldsson A."/>
            <person name="Peirasmaki D."/>
            <person name="Eckmann L."/>
            <person name="Andersson J.O."/>
            <person name="Svard S.G."/>
            <person name="Jerlstrom-Hultqvist J."/>
        </authorList>
    </citation>
    <scope>NUCLEOTIDE SEQUENCE [LARGE SCALE GENOMIC DNA]</scope>
    <source>
        <strain evidence="2 3">Roberts-Thomson</strain>
    </source>
</reference>
<dbReference type="PANTHER" id="PTHR46917">
    <property type="entry name" value="MORN REPEAT-CONTAINING PROTEIN 2"/>
    <property type="match status" value="1"/>
</dbReference>
<comment type="caution">
    <text evidence="2">The sequence shown here is derived from an EMBL/GenBank/DDBJ whole genome shotgun (WGS) entry which is preliminary data.</text>
</comment>
<dbReference type="InterPro" id="IPR052849">
    <property type="entry name" value="MORN_repeat_protein"/>
</dbReference>
<dbReference type="VEuPathDB" id="GiardiaDB:GMRT_12501"/>
<organism evidence="2 3">
    <name type="scientific">Giardia muris</name>
    <dbReference type="NCBI Taxonomy" id="5742"/>
    <lineage>
        <taxon>Eukaryota</taxon>
        <taxon>Metamonada</taxon>
        <taxon>Diplomonadida</taxon>
        <taxon>Hexamitidae</taxon>
        <taxon>Giardiinae</taxon>
        <taxon>Giardia</taxon>
    </lineage>
</organism>
<gene>
    <name evidence="2" type="ORF">GMRT_12501</name>
</gene>
<feature type="region of interest" description="Disordered" evidence="1">
    <location>
        <begin position="1"/>
        <end position="22"/>
    </location>
</feature>
<feature type="compositionally biased region" description="Basic and acidic residues" evidence="1">
    <location>
        <begin position="1"/>
        <end position="16"/>
    </location>
</feature>
<evidence type="ECO:0000313" key="3">
    <source>
        <dbReference type="Proteomes" id="UP000315496"/>
    </source>
</evidence>
<sequence length="195" mass="21731">MPPKPPKEAPPPERLGDLPQQGSHKFIHQNGTIYEGEYSTFDGQFYRHGRGRLIENLCVRDPDACPGFDPVEPPPGACRAQIFDGFWDKDIFVKGRVIYPDGSEYLGEITPDGDYVDGGMYRFSCGSKWIGAFKGNEMHGPGYFVDTAGTVWKGEMKGNHAESLIRVLDFSPQEPDPLLEKNGVEENYDVNQDSA</sequence>
<dbReference type="Proteomes" id="UP000315496">
    <property type="component" value="Chromosome 3"/>
</dbReference>
<evidence type="ECO:0000256" key="1">
    <source>
        <dbReference type="SAM" id="MobiDB-lite"/>
    </source>
</evidence>